<accession>A0AC34QN59</accession>
<protein>
    <submittedName>
        <fullName evidence="2">Uncharacterized protein</fullName>
    </submittedName>
</protein>
<dbReference type="Proteomes" id="UP000887576">
    <property type="component" value="Unplaced"/>
</dbReference>
<evidence type="ECO:0000313" key="1">
    <source>
        <dbReference type="Proteomes" id="UP000887576"/>
    </source>
</evidence>
<organism evidence="1 2">
    <name type="scientific">Panagrolaimus sp. JU765</name>
    <dbReference type="NCBI Taxonomy" id="591449"/>
    <lineage>
        <taxon>Eukaryota</taxon>
        <taxon>Metazoa</taxon>
        <taxon>Ecdysozoa</taxon>
        <taxon>Nematoda</taxon>
        <taxon>Chromadorea</taxon>
        <taxon>Rhabditida</taxon>
        <taxon>Tylenchina</taxon>
        <taxon>Panagrolaimomorpha</taxon>
        <taxon>Panagrolaimoidea</taxon>
        <taxon>Panagrolaimidae</taxon>
        <taxon>Panagrolaimus</taxon>
    </lineage>
</organism>
<evidence type="ECO:0000313" key="2">
    <source>
        <dbReference type="WBParaSite" id="JU765_v2.g17994.t1"/>
    </source>
</evidence>
<proteinExistence type="predicted"/>
<sequence length="87" mass="10581">MISFSVFFSNNGWRNLCRLLRNYFVRSSSSSWSLPQMWMRCSPGHLHFVDHSRLFARFDLCRLHHRPILNHEFFQVHSLYFSKMCIL</sequence>
<reference evidence="2" key="1">
    <citation type="submission" date="2022-11" db="UniProtKB">
        <authorList>
            <consortium name="WormBaseParasite"/>
        </authorList>
    </citation>
    <scope>IDENTIFICATION</scope>
</reference>
<name>A0AC34QN59_9BILA</name>
<dbReference type="WBParaSite" id="JU765_v2.g17994.t1">
    <property type="protein sequence ID" value="JU765_v2.g17994.t1"/>
    <property type="gene ID" value="JU765_v2.g17994"/>
</dbReference>